<dbReference type="InterPro" id="IPR024465">
    <property type="entry name" value="DUF2399"/>
</dbReference>
<feature type="region of interest" description="Disordered" evidence="1">
    <location>
        <begin position="1"/>
        <end position="22"/>
    </location>
</feature>
<name>A0A5M9HYL2_9FIRM</name>
<keyword evidence="5" id="KW-1185">Reference proteome</keyword>
<dbReference type="Proteomes" id="UP000322025">
    <property type="component" value="Unassembled WGS sequence"/>
</dbReference>
<evidence type="ECO:0000259" key="2">
    <source>
        <dbReference type="Pfam" id="PF09664"/>
    </source>
</evidence>
<dbReference type="AlphaFoldDB" id="A0A5M9HYL2"/>
<evidence type="ECO:0000313" key="5">
    <source>
        <dbReference type="Proteomes" id="UP000322025"/>
    </source>
</evidence>
<evidence type="ECO:0000259" key="3">
    <source>
        <dbReference type="Pfam" id="PF11796"/>
    </source>
</evidence>
<organism evidence="4 5">
    <name type="scientific">Mediterraneibacter catenae</name>
    <dbReference type="NCBI Taxonomy" id="2594882"/>
    <lineage>
        <taxon>Bacteria</taxon>
        <taxon>Bacillati</taxon>
        <taxon>Bacillota</taxon>
        <taxon>Clostridia</taxon>
        <taxon>Lachnospirales</taxon>
        <taxon>Lachnospiraceae</taxon>
        <taxon>Mediterraneibacter</taxon>
    </lineage>
</organism>
<protein>
    <submittedName>
        <fullName evidence="4">DUF2399 domain-containing protein</fullName>
    </submittedName>
</protein>
<sequence length="506" mass="56688">MGERLAEDGVVNGRPAGASPEDEKLQAECLRYFRERPVLGKLLRGFREKYLSYGRFAGTVTLKNLKESEREDLEGFLLRNYHGKKSASVSAERFEKALSGSRFAGISGKDVLELYFREPVEGRKEQRQRGDRRWTAILDGAKKEAGALSARWIDEISEMQSSGFMPYLKRRDREAGGNLDEAERLLMLGVQILDALPVRKVSETIDDCAAGDRAGGIEERGKKAPDLSGMPARYLAVFAAEITGNPHAFDAGTKDGKYLEMLVEWYVRRTEAEAGANGEHGGKNSLDRAFPAFRKQKLFLKAGILSDDVSNYALAAGIRACDRRGKPHAGMEGFLEEGEPVQIPLSVIAGWKSASCPGKRMYIVENPSVYAVLCGKWDRKCGLMCMNGQPRFSSLLLLDLLAQSGIEVWYGGDIDPEGLLIAQRLKQYYQGEFHCWHMSADDYEMSMSAEEISQRRQKMLEKVEDPELKETAEALQKSGKAGYQENMLQVYLEIFRRDEDRKGEES</sequence>
<evidence type="ECO:0000256" key="1">
    <source>
        <dbReference type="SAM" id="MobiDB-lite"/>
    </source>
</evidence>
<comment type="caution">
    <text evidence="4">The sequence shown here is derived from an EMBL/GenBank/DDBJ whole genome shotgun (WGS) entry which is preliminary data.</text>
</comment>
<dbReference type="GO" id="GO:0003677">
    <property type="term" value="F:DNA binding"/>
    <property type="evidence" value="ECO:0007669"/>
    <property type="project" value="InterPro"/>
</dbReference>
<dbReference type="EMBL" id="VMSO01000004">
    <property type="protein sequence ID" value="KAA8502104.1"/>
    <property type="molecule type" value="Genomic_DNA"/>
</dbReference>
<feature type="domain" description="Conserved hypothetical protein CHP02679 N terminus" evidence="3">
    <location>
        <begin position="57"/>
        <end position="320"/>
    </location>
</feature>
<proteinExistence type="predicted"/>
<dbReference type="Pfam" id="PF09664">
    <property type="entry name" value="DUF2399"/>
    <property type="match status" value="1"/>
</dbReference>
<dbReference type="InterPro" id="IPR024466">
    <property type="entry name" value="CHP02679_N"/>
</dbReference>
<feature type="domain" description="DUF2399" evidence="2">
    <location>
        <begin position="346"/>
        <end position="492"/>
    </location>
</feature>
<dbReference type="OrthoDB" id="1661308at2"/>
<dbReference type="SUPFAM" id="SSF56726">
    <property type="entry name" value="DNA topoisomerase IV, alpha subunit"/>
    <property type="match status" value="1"/>
</dbReference>
<dbReference type="GO" id="GO:0005694">
    <property type="term" value="C:chromosome"/>
    <property type="evidence" value="ECO:0007669"/>
    <property type="project" value="InterPro"/>
</dbReference>
<dbReference type="Pfam" id="PF11796">
    <property type="entry name" value="DUF3323"/>
    <property type="match status" value="1"/>
</dbReference>
<dbReference type="InterPro" id="IPR036078">
    <property type="entry name" value="Spo11/TopoVI_A_sf"/>
</dbReference>
<gene>
    <name evidence="4" type="ORF">FNY66_05005</name>
</gene>
<evidence type="ECO:0000313" key="4">
    <source>
        <dbReference type="EMBL" id="KAA8502104.1"/>
    </source>
</evidence>
<dbReference type="RefSeq" id="WP_150310458.1">
    <property type="nucleotide sequence ID" value="NZ_VMSO01000004.1"/>
</dbReference>
<accession>A0A5M9HYL2</accession>
<reference evidence="4" key="1">
    <citation type="submission" date="2019-07" db="EMBL/GenBank/DDBJ databases">
        <authorList>
            <person name="Wongkuna S."/>
            <person name="Scaria J."/>
        </authorList>
    </citation>
    <scope>NUCLEOTIDE SEQUENCE [LARGE SCALE GENOMIC DNA]</scope>
    <source>
        <strain evidence="4">SW178</strain>
    </source>
</reference>